<dbReference type="Proteomes" id="UP000765224">
    <property type="component" value="Unassembled WGS sequence"/>
</dbReference>
<reference evidence="3 4" key="1">
    <citation type="submission" date="2021-06" db="EMBL/GenBank/DDBJ databases">
        <title>Updating the genus Pseudomonas: Description of 43 new species and partition of the Pseudomonas putida group.</title>
        <authorList>
            <person name="Girard L."/>
            <person name="Lood C."/>
            <person name="Vandamme P."/>
            <person name="Rokni-Zadeh H."/>
            <person name="Van Noort V."/>
            <person name="Hofte M."/>
            <person name="Lavigne R."/>
            <person name="De Mot R."/>
        </authorList>
    </citation>
    <scope>NUCLEOTIDE SEQUENCE [LARGE SCALE GENOMIC DNA]</scope>
    <source>
        <strain evidence="3 4">COR58</strain>
    </source>
</reference>
<protein>
    <submittedName>
        <fullName evidence="3">Esterase-like activity of phytase family protein</fullName>
    </submittedName>
</protein>
<dbReference type="Pfam" id="PF13449">
    <property type="entry name" value="Phytase-like"/>
    <property type="match status" value="1"/>
</dbReference>
<feature type="domain" description="Phytase-like" evidence="2">
    <location>
        <begin position="44"/>
        <end position="202"/>
    </location>
</feature>
<accession>A0ABS6PJH9</accession>
<keyword evidence="1" id="KW-0732">Signal</keyword>
<name>A0ABS6PJH9_9PSED</name>
<sequence length="333" mass="36494">MRLGGALAAAWLLVSAFAAAPAAAEPAPQLRLLAEHPVEGMRGGNLSGLALCGNELWTVSDRDDDRIYRLDTRDPVWRAETVRIDPPPVPDSGLPWGISSRTWAASFVRGGDLDFEGIACDGAGNRYIVSEAHAAVLQVPAQGPAAWLKISPLLVREARASGMLLHFNALFEGLAINPAGDRMWLAAERERRGLLRIQRRQTVWDCDGGCVLLSEAGVEMQPPQFPKARAVTRDFADLSLFDGKLFTLERNAFQICRRDLETAKVERCWSFAEDALQEKRRYPQPYGLAEALVIDAQGAWIGLDNNDGARADGEKRPIVWRFAAPDGGWSAKP</sequence>
<gene>
    <name evidence="3" type="ORF">KVG96_22030</name>
</gene>
<feature type="signal peptide" evidence="1">
    <location>
        <begin position="1"/>
        <end position="18"/>
    </location>
</feature>
<keyword evidence="4" id="KW-1185">Reference proteome</keyword>
<evidence type="ECO:0000313" key="4">
    <source>
        <dbReference type="Proteomes" id="UP000765224"/>
    </source>
</evidence>
<proteinExistence type="predicted"/>
<organism evidence="3 4">
    <name type="scientific">Pseudomonas ekonensis</name>
    <dbReference type="NCBI Taxonomy" id="2842353"/>
    <lineage>
        <taxon>Bacteria</taxon>
        <taxon>Pseudomonadati</taxon>
        <taxon>Pseudomonadota</taxon>
        <taxon>Gammaproteobacteria</taxon>
        <taxon>Pseudomonadales</taxon>
        <taxon>Pseudomonadaceae</taxon>
        <taxon>Pseudomonas</taxon>
    </lineage>
</organism>
<evidence type="ECO:0000256" key="1">
    <source>
        <dbReference type="SAM" id="SignalP"/>
    </source>
</evidence>
<feature type="chain" id="PRO_5045523097" evidence="1">
    <location>
        <begin position="19"/>
        <end position="333"/>
    </location>
</feature>
<evidence type="ECO:0000313" key="3">
    <source>
        <dbReference type="EMBL" id="MBV4460641.1"/>
    </source>
</evidence>
<dbReference type="InterPro" id="IPR027372">
    <property type="entry name" value="Phytase-like_dom"/>
</dbReference>
<dbReference type="EMBL" id="JAHSTS010000002">
    <property type="protein sequence ID" value="MBV4460641.1"/>
    <property type="molecule type" value="Genomic_DNA"/>
</dbReference>
<evidence type="ECO:0000259" key="2">
    <source>
        <dbReference type="Pfam" id="PF13449"/>
    </source>
</evidence>
<dbReference type="RefSeq" id="WP_217893914.1">
    <property type="nucleotide sequence ID" value="NZ_JAHSTS010000002.1"/>
</dbReference>
<comment type="caution">
    <text evidence="3">The sequence shown here is derived from an EMBL/GenBank/DDBJ whole genome shotgun (WGS) entry which is preliminary data.</text>
</comment>